<keyword evidence="13" id="KW-1185">Reference proteome</keyword>
<feature type="coiled-coil region" evidence="11">
    <location>
        <begin position="198"/>
        <end position="225"/>
    </location>
</feature>
<evidence type="ECO:0000313" key="12">
    <source>
        <dbReference type="EMBL" id="MCR6543930.1"/>
    </source>
</evidence>
<evidence type="ECO:0000256" key="10">
    <source>
        <dbReference type="PIRNR" id="PIRNR000441"/>
    </source>
</evidence>
<dbReference type="NCBIfam" id="TIGR01172">
    <property type="entry name" value="cysE"/>
    <property type="match status" value="1"/>
</dbReference>
<evidence type="ECO:0000256" key="8">
    <source>
        <dbReference type="ARBA" id="ARBA00023315"/>
    </source>
</evidence>
<keyword evidence="5" id="KW-0028">Amino-acid biosynthesis</keyword>
<dbReference type="Proteomes" id="UP001524944">
    <property type="component" value="Unassembled WGS sequence"/>
</dbReference>
<dbReference type="GO" id="GO:0009001">
    <property type="term" value="F:serine O-acetyltransferase activity"/>
    <property type="evidence" value="ECO:0007669"/>
    <property type="project" value="UniProtKB-EC"/>
</dbReference>
<dbReference type="Gene3D" id="2.160.10.10">
    <property type="entry name" value="Hexapeptide repeat proteins"/>
    <property type="match status" value="1"/>
</dbReference>
<keyword evidence="8 10" id="KW-0012">Acyltransferase</keyword>
<evidence type="ECO:0000256" key="3">
    <source>
        <dbReference type="ARBA" id="ARBA00013266"/>
    </source>
</evidence>
<evidence type="ECO:0000256" key="6">
    <source>
        <dbReference type="ARBA" id="ARBA00022679"/>
    </source>
</evidence>
<dbReference type="CDD" id="cd03354">
    <property type="entry name" value="LbH_SAT"/>
    <property type="match status" value="1"/>
</dbReference>
<evidence type="ECO:0000313" key="13">
    <source>
        <dbReference type="Proteomes" id="UP001524944"/>
    </source>
</evidence>
<keyword evidence="6 10" id="KW-0808">Transferase</keyword>
<dbReference type="EC" id="2.3.1.30" evidence="3 10"/>
<accession>A0ABT1XZ73</accession>
<evidence type="ECO:0000256" key="11">
    <source>
        <dbReference type="SAM" id="Coils"/>
    </source>
</evidence>
<sequence>MFKRLKKDVQVVFERDPAATGVWEVILCYPGLHAIWMHRLAHKLYKRKWIFWARFISHINRFLTGIEIHPGAVLGEGLFIDHGMGIVIGETCEIGENVTIYKGVVLGGTGKEHGKRHPTIGDNVVVSSNATVLGSIKIGNNAKIGAGSVVLREVPDNCTVVGVPGKVVVCDGRKIVKAGTADIDLEHGKLPDPIAEMLNCQQQRIEVLEKKIVKLEGQKDANQSL</sequence>
<dbReference type="NCBIfam" id="NF041874">
    <property type="entry name" value="EPS_EpsC"/>
    <property type="match status" value="1"/>
</dbReference>
<evidence type="ECO:0000256" key="1">
    <source>
        <dbReference type="ARBA" id="ARBA00004876"/>
    </source>
</evidence>
<dbReference type="Gene3D" id="1.10.3130.10">
    <property type="entry name" value="serine acetyltransferase, domain 1"/>
    <property type="match status" value="1"/>
</dbReference>
<comment type="pathway">
    <text evidence="1">Amino-acid biosynthesis; L-cysteine biosynthesis; L-cysteine from L-serine: step 1/2.</text>
</comment>
<evidence type="ECO:0000256" key="7">
    <source>
        <dbReference type="ARBA" id="ARBA00023192"/>
    </source>
</evidence>
<evidence type="ECO:0000256" key="2">
    <source>
        <dbReference type="ARBA" id="ARBA00007274"/>
    </source>
</evidence>
<comment type="similarity">
    <text evidence="2 10">Belongs to the transferase hexapeptide repeat family.</text>
</comment>
<dbReference type="InterPro" id="IPR011004">
    <property type="entry name" value="Trimer_LpxA-like_sf"/>
</dbReference>
<evidence type="ECO:0000256" key="5">
    <source>
        <dbReference type="ARBA" id="ARBA00022605"/>
    </source>
</evidence>
<keyword evidence="11" id="KW-0175">Coiled coil</keyword>
<dbReference type="PANTHER" id="PTHR42811">
    <property type="entry name" value="SERINE ACETYLTRANSFERASE"/>
    <property type="match status" value="1"/>
</dbReference>
<dbReference type="RefSeq" id="WP_257911418.1">
    <property type="nucleotide sequence ID" value="NZ_JANPWE010000001.1"/>
</dbReference>
<comment type="catalytic activity">
    <reaction evidence="9 10">
        <text>L-serine + acetyl-CoA = O-acetyl-L-serine + CoA</text>
        <dbReference type="Rhea" id="RHEA:24560"/>
        <dbReference type="ChEBI" id="CHEBI:33384"/>
        <dbReference type="ChEBI" id="CHEBI:57287"/>
        <dbReference type="ChEBI" id="CHEBI:57288"/>
        <dbReference type="ChEBI" id="CHEBI:58340"/>
        <dbReference type="EC" id="2.3.1.30"/>
    </reaction>
</comment>
<protein>
    <recommendedName>
        <fullName evidence="4 10">Serine acetyltransferase</fullName>
        <ecNumber evidence="3 10">2.3.1.30</ecNumber>
    </recommendedName>
</protein>
<dbReference type="InterPro" id="IPR042122">
    <property type="entry name" value="Ser_AcTrfase_N_sf"/>
</dbReference>
<organism evidence="12 13">
    <name type="scientific">Dehalobacterium formicoaceticum</name>
    <dbReference type="NCBI Taxonomy" id="51515"/>
    <lineage>
        <taxon>Bacteria</taxon>
        <taxon>Bacillati</taxon>
        <taxon>Bacillota</taxon>
        <taxon>Clostridia</taxon>
        <taxon>Eubacteriales</taxon>
        <taxon>Peptococcaceae</taxon>
        <taxon>Dehalobacterium</taxon>
    </lineage>
</organism>
<reference evidence="12 13" key="1">
    <citation type="submission" date="2022-08" db="EMBL/GenBank/DDBJ databases">
        <title>Proteogenomics of the novel Dehalobacterium formicoaceticum strain EZ94 highlights a key role of methyltransferases during anaerobic dichloromethane degradation.</title>
        <authorList>
            <person name="Wasmund K."/>
        </authorList>
    </citation>
    <scope>NUCLEOTIDE SEQUENCE [LARGE SCALE GENOMIC DNA]</scope>
    <source>
        <strain evidence="12 13">EZ94</strain>
    </source>
</reference>
<dbReference type="SUPFAM" id="SSF51161">
    <property type="entry name" value="Trimeric LpxA-like enzymes"/>
    <property type="match status" value="1"/>
</dbReference>
<evidence type="ECO:0000256" key="9">
    <source>
        <dbReference type="ARBA" id="ARBA00049486"/>
    </source>
</evidence>
<evidence type="ECO:0000256" key="4">
    <source>
        <dbReference type="ARBA" id="ARBA00018522"/>
    </source>
</evidence>
<gene>
    <name evidence="12" type="primary">cysE</name>
    <name evidence="12" type="ORF">NVS47_00065</name>
</gene>
<keyword evidence="7" id="KW-0198">Cysteine biosynthesis</keyword>
<name>A0ABT1XZ73_9FIRM</name>
<dbReference type="InterPro" id="IPR001451">
    <property type="entry name" value="Hexapep"/>
</dbReference>
<dbReference type="InterPro" id="IPR053376">
    <property type="entry name" value="Serine_acetyltransferase"/>
</dbReference>
<dbReference type="EMBL" id="JANPWE010000001">
    <property type="protein sequence ID" value="MCR6543930.1"/>
    <property type="molecule type" value="Genomic_DNA"/>
</dbReference>
<dbReference type="Pfam" id="PF00132">
    <property type="entry name" value="Hexapep"/>
    <property type="match status" value="1"/>
</dbReference>
<proteinExistence type="inferred from homology"/>
<comment type="caution">
    <text evidence="12">The sequence shown here is derived from an EMBL/GenBank/DDBJ whole genome shotgun (WGS) entry which is preliminary data.</text>
</comment>
<dbReference type="PIRSF" id="PIRSF000441">
    <property type="entry name" value="CysE"/>
    <property type="match status" value="1"/>
</dbReference>
<dbReference type="InterPro" id="IPR045304">
    <property type="entry name" value="LbH_SAT"/>
</dbReference>
<dbReference type="InterPro" id="IPR005881">
    <property type="entry name" value="Ser_O-AcTrfase"/>
</dbReference>